<dbReference type="InterPro" id="IPR008966">
    <property type="entry name" value="Adhesion_dom_sf"/>
</dbReference>
<dbReference type="InterPro" id="IPR001434">
    <property type="entry name" value="OmcB-like_DUF11"/>
</dbReference>
<proteinExistence type="predicted"/>
<protein>
    <submittedName>
        <fullName evidence="9">Isopeptide-forming domain-containing fimbrial protein</fullName>
    </submittedName>
</protein>
<organism evidence="9 10">
    <name type="scientific">Paenibacillus medicaginis</name>
    <dbReference type="NCBI Taxonomy" id="1470560"/>
    <lineage>
        <taxon>Bacteria</taxon>
        <taxon>Bacillati</taxon>
        <taxon>Bacillota</taxon>
        <taxon>Bacilli</taxon>
        <taxon>Bacillales</taxon>
        <taxon>Paenibacillaceae</taxon>
        <taxon>Paenibacillus</taxon>
    </lineage>
</organism>
<keyword evidence="7" id="KW-0812">Transmembrane</keyword>
<keyword evidence="4" id="KW-0732">Signal</keyword>
<keyword evidence="3" id="KW-0964">Secreted</keyword>
<feature type="compositionally biased region" description="Pro residues" evidence="6">
    <location>
        <begin position="670"/>
        <end position="681"/>
    </location>
</feature>
<name>A0ABV5C4D8_9BACL</name>
<dbReference type="NCBIfam" id="TIGR01451">
    <property type="entry name" value="B_ant_repeat"/>
    <property type="match status" value="5"/>
</dbReference>
<keyword evidence="7" id="KW-0472">Membrane</keyword>
<feature type="region of interest" description="Disordered" evidence="6">
    <location>
        <begin position="960"/>
        <end position="1047"/>
    </location>
</feature>
<dbReference type="NCBIfam" id="TIGR04226">
    <property type="entry name" value="RrgB_K2N_iso_D2"/>
    <property type="match status" value="4"/>
</dbReference>
<keyword evidence="7" id="KW-1133">Transmembrane helix</keyword>
<evidence type="ECO:0000256" key="2">
    <source>
        <dbReference type="ARBA" id="ARBA00022512"/>
    </source>
</evidence>
<dbReference type="EMBL" id="JBHIRY010000020">
    <property type="protein sequence ID" value="MFB5762360.1"/>
    <property type="molecule type" value="Genomic_DNA"/>
</dbReference>
<dbReference type="Proteomes" id="UP001580430">
    <property type="component" value="Unassembled WGS sequence"/>
</dbReference>
<dbReference type="Pfam" id="PF01345">
    <property type="entry name" value="DUF11"/>
    <property type="match status" value="3"/>
</dbReference>
<keyword evidence="2" id="KW-0134">Cell wall</keyword>
<evidence type="ECO:0000259" key="8">
    <source>
        <dbReference type="PROSITE" id="PS50847"/>
    </source>
</evidence>
<keyword evidence="10" id="KW-1185">Reference proteome</keyword>
<dbReference type="Gene3D" id="2.60.40.740">
    <property type="match status" value="5"/>
</dbReference>
<dbReference type="RefSeq" id="WP_375521466.1">
    <property type="nucleotide sequence ID" value="NZ_JBHIRY010000020.1"/>
</dbReference>
<comment type="subcellular location">
    <subcellularLocation>
        <location evidence="1">Secreted</location>
        <location evidence="1">Cell wall</location>
        <topology evidence="1">Peptidoglycan-anchor</topology>
    </subcellularLocation>
</comment>
<sequence>MHDTRSTRRTSLLKRLFVKFAVFMLIVGILPVSQPALTPVTQAAEGNACPAPVAMINGGFEQPKARNVGDKGSPGSEQYWMYFYGDEVPGWETDASDNRIQIMQNSNELLGPVQGGNGQTIPVVAAEGTQFAELNAHEAAMLYQDVATVPGQTIYWRLAHRGEYGTDTMQVRIGSPDIPTDRLPVIEQMSSEFNKWTYYTGEYTVPEGQTLTRFGFEAVSTSNGAIAFGNLLDDIFLGTEPCVTSTKTVNPPGEIGVGTELTYTINTKNEGGDIAGDTVVTDAIPAGTEYVPGSMVLINGSTTKKLTDEADTDEGQFEGKQVSIKLGDLQNASQLPGGITVQFKVKVLSDYSVKSINNKAQIDYDNLLSGEKEQTETNGTDSSVIFPKLESSKTMTLQEKAAGNTDAEHPEVGDTLRYTIQSRNTVAKSIVKNLEISDAIPSELKYVPGSLTVDGVAVTDAEGDDKGHYAGGKAVGQLGDVSDQNWHTVQFEATVQPGQAGKDIINIAAVGGDNVDTPDRPREEVQVYPRNPQIESEKFASNVDASKATYDVGDTISYTIRTRGVINDTYLENLTITDTLPAGLQYVPDSLKVDGVSVSDAQDGDAGHSVSGEVYGSFGNVNDLNWHTLEFKAVIQDGQGGKTIQNTGKVTGDNINQPGEPTDKVVVELPPVPPVDPPTDPQDPDDGGSGGGGGGSDDDDDNDSSSPKLESEKSAKDVNGGSIEVGDTIEYTIRARNTVSNSSVTNMVISDDLPEELEYVPGTLKVDGATVTDSNDSDKGKYVDGTVTGSLGTVTDTDWHTLVFEAKVVKGEKGDKIKNVGEVTGGNVNTPDKPSEEITVGDTVPVMESEKAANDLNGGTIQIGDVIEYSIRTRNTVADSVVTNLKISDVLRTELQYVPGSLKVDGVTVTDAQDSDKGHYVDGNVSGQFGDVTDTDWHTVVFQAKLIAGQNGQTIRNTAEVTGDNLNNPDQPSEDIVIGGGSGSNSGVPGEAGNGPSYGGTNNPGWGGSDSGSTDSGQSGGSGGTGGTGQSGTSGDSANGGNSGNGGGHGSKLPATATNMYGYLLVGFIILLAGLFLLRRKKA</sequence>
<dbReference type="NCBIfam" id="TIGR01167">
    <property type="entry name" value="LPXTG_anchor"/>
    <property type="match status" value="1"/>
</dbReference>
<feature type="region of interest" description="Disordered" evidence="6">
    <location>
        <begin position="640"/>
        <end position="722"/>
    </location>
</feature>
<evidence type="ECO:0000256" key="5">
    <source>
        <dbReference type="ARBA" id="ARBA00023088"/>
    </source>
</evidence>
<feature type="transmembrane region" description="Helical" evidence="7">
    <location>
        <begin position="12"/>
        <end position="32"/>
    </location>
</feature>
<feature type="compositionally biased region" description="Polar residues" evidence="6">
    <location>
        <begin position="960"/>
        <end position="971"/>
    </location>
</feature>
<evidence type="ECO:0000256" key="3">
    <source>
        <dbReference type="ARBA" id="ARBA00022525"/>
    </source>
</evidence>
<evidence type="ECO:0000313" key="9">
    <source>
        <dbReference type="EMBL" id="MFB5762360.1"/>
    </source>
</evidence>
<dbReference type="PROSITE" id="PS50847">
    <property type="entry name" value="GRAM_POS_ANCHORING"/>
    <property type="match status" value="1"/>
</dbReference>
<dbReference type="InterPro" id="IPR026466">
    <property type="entry name" value="Fim_isopep_form_D2_dom"/>
</dbReference>
<evidence type="ECO:0000256" key="4">
    <source>
        <dbReference type="ARBA" id="ARBA00022729"/>
    </source>
</evidence>
<feature type="transmembrane region" description="Helical" evidence="7">
    <location>
        <begin position="1060"/>
        <end position="1078"/>
    </location>
</feature>
<evidence type="ECO:0000256" key="6">
    <source>
        <dbReference type="SAM" id="MobiDB-lite"/>
    </source>
</evidence>
<dbReference type="InterPro" id="IPR047589">
    <property type="entry name" value="DUF11_rpt"/>
</dbReference>
<dbReference type="SUPFAM" id="SSF49401">
    <property type="entry name" value="Bacterial adhesins"/>
    <property type="match status" value="5"/>
</dbReference>
<dbReference type="InterPro" id="IPR019931">
    <property type="entry name" value="LPXTG_anchor"/>
</dbReference>
<feature type="compositionally biased region" description="Polar residues" evidence="6">
    <location>
        <begin position="642"/>
        <end position="659"/>
    </location>
</feature>
<evidence type="ECO:0000256" key="7">
    <source>
        <dbReference type="SAM" id="Phobius"/>
    </source>
</evidence>
<dbReference type="InterPro" id="IPR051172">
    <property type="entry name" value="Chlamydia_OmcB"/>
</dbReference>
<dbReference type="PANTHER" id="PTHR34819">
    <property type="entry name" value="LARGE CYSTEINE-RICH PERIPLASMIC PROTEIN OMCB"/>
    <property type="match status" value="1"/>
</dbReference>
<dbReference type="Gene3D" id="2.60.120.260">
    <property type="entry name" value="Galactose-binding domain-like"/>
    <property type="match status" value="1"/>
</dbReference>
<evidence type="ECO:0000256" key="1">
    <source>
        <dbReference type="ARBA" id="ARBA00004168"/>
    </source>
</evidence>
<reference evidence="9 10" key="1">
    <citation type="submission" date="2024-09" db="EMBL/GenBank/DDBJ databases">
        <title>Paenibacillus zeirhizospherea sp. nov., isolated from surface of the maize (Zea mays) roots in a horticulture field, Hungary.</title>
        <authorList>
            <person name="Marton D."/>
            <person name="Farkas M."/>
            <person name="Bedics A."/>
            <person name="Toth E."/>
            <person name="Tancsics A."/>
            <person name="Boka K."/>
            <person name="Marati G."/>
            <person name="Kriszt B."/>
            <person name="Cserhati M."/>
        </authorList>
    </citation>
    <scope>NUCLEOTIDE SEQUENCE [LARGE SCALE GENOMIC DNA]</scope>
    <source>
        <strain evidence="9 10">JCM 18446</strain>
    </source>
</reference>
<feature type="compositionally biased region" description="Gly residues" evidence="6">
    <location>
        <begin position="1018"/>
        <end position="1032"/>
    </location>
</feature>
<comment type="caution">
    <text evidence="9">The sequence shown here is derived from an EMBL/GenBank/DDBJ whole genome shotgun (WGS) entry which is preliminary data.</text>
</comment>
<evidence type="ECO:0000313" key="10">
    <source>
        <dbReference type="Proteomes" id="UP001580430"/>
    </source>
</evidence>
<dbReference type="PANTHER" id="PTHR34819:SF3">
    <property type="entry name" value="CELL SURFACE PROTEIN"/>
    <property type="match status" value="1"/>
</dbReference>
<feature type="domain" description="Gram-positive cocci surface proteins LPxTG" evidence="8">
    <location>
        <begin position="1053"/>
        <end position="1083"/>
    </location>
</feature>
<feature type="compositionally biased region" description="Gly residues" evidence="6">
    <location>
        <begin position="978"/>
        <end position="998"/>
    </location>
</feature>
<accession>A0ABV5C4D8</accession>
<keyword evidence="5" id="KW-0572">Peptidoglycan-anchor</keyword>
<gene>
    <name evidence="9" type="ORF">ACE5LO_18415</name>
</gene>